<reference evidence="4 5" key="1">
    <citation type="submission" date="2019-02" db="EMBL/GenBank/DDBJ databases">
        <title>Kribbella capetownensis sp. nov. and Kribbella speibonae sp. nov., isolated from soil.</title>
        <authorList>
            <person name="Curtis S.M."/>
            <person name="Norton I."/>
            <person name="Everest G.J."/>
            <person name="Meyers P.R."/>
        </authorList>
    </citation>
    <scope>NUCLEOTIDE SEQUENCE [LARGE SCALE GENOMIC DNA]</scope>
    <source>
        <strain evidence="4 5">KCTC 29219</strain>
    </source>
</reference>
<evidence type="ECO:0000313" key="5">
    <source>
        <dbReference type="Proteomes" id="UP000292346"/>
    </source>
</evidence>
<name>A0A4R0H776_9ACTN</name>
<gene>
    <name evidence="4" type="ORF">E0H45_30360</name>
</gene>
<sequence>MRRLIGAVVVLAALGLQPVPAAAAGSGDITLDILANRDVTLTGDALVNVPDGTTTYDGAIRGEGTLRIAGSGTLILTKDSDFSLPKASQRQTVRILGGNHPYVVVTRPDPPAVVVDKGATLQYGNGGGTGLIGRFPYGTPGYQLNQDNIEVNGTLRLSLTRSFNLGTISGSGLISQPRFLWGTLDLAGTNPFSGVIDNGTQASAGKPETTVALPNARAILNQGTWTIDTPLHQTVTIRQNFYQREYGSDINVQSRPGSKVILTGQYSYSDRGGDTDPSLSDPAINWRKIPHDLNKRGTNIKGADVQWGDGSTHKIFMPGTADTVYINLLAARFRSKLTFAYNGPVTLGAPIGGGVFHDTLKSPGAGDVVIKAVRGNDVTFAADQYYDGSTTIEKGATLRLGSGRPGGDGSLLTKAALFRVVNEGSLVVRNAGKAITLSKISGTGSLTQAGAATTRLAGALTYTGTTTISRGVLALTGGSLTSSSAVILTTSGAKLDLTKAGNQTLRNLSQASGTTVLYGDRATLTLSRQSKLSGTLQGGRLVNAGTTGGTFTVKGDFEQTPDGRLSTRATGTPVRVSGRVSLAGKLDLTPPAKLTKETLLIANDGTDPIAGAFTNVPEGARSAGYQITYKGGDGNDVTLKPVKAKAALDQPTAHNTPPATTTTAADGFSLRLPATFATGALALLAFILIVVRLRRARPRPGGRRRLTQRSTRL</sequence>
<dbReference type="InterPro" id="IPR013425">
    <property type="entry name" value="Autotrns_rpt"/>
</dbReference>
<dbReference type="EMBL" id="SJJZ01000003">
    <property type="protein sequence ID" value="TCC06241.1"/>
    <property type="molecule type" value="Genomic_DNA"/>
</dbReference>
<feature type="transmembrane region" description="Helical" evidence="2">
    <location>
        <begin position="672"/>
        <end position="693"/>
    </location>
</feature>
<proteinExistence type="predicted"/>
<dbReference type="InterPro" id="IPR012332">
    <property type="entry name" value="Autotransporter_pectin_lyase_C"/>
</dbReference>
<dbReference type="RefSeq" id="WP_131343533.1">
    <property type="nucleotide sequence ID" value="NZ_SJJZ01000003.1"/>
</dbReference>
<keyword evidence="2" id="KW-1133">Transmembrane helix</keyword>
<dbReference type="SUPFAM" id="SSF51126">
    <property type="entry name" value="Pectin lyase-like"/>
    <property type="match status" value="1"/>
</dbReference>
<comment type="caution">
    <text evidence="4">The sequence shown here is derived from an EMBL/GenBank/DDBJ whole genome shotgun (WGS) entry which is preliminary data.</text>
</comment>
<feature type="signal peptide" evidence="3">
    <location>
        <begin position="1"/>
        <end position="23"/>
    </location>
</feature>
<evidence type="ECO:0000256" key="3">
    <source>
        <dbReference type="SAM" id="SignalP"/>
    </source>
</evidence>
<feature type="chain" id="PRO_5020643907" evidence="3">
    <location>
        <begin position="24"/>
        <end position="713"/>
    </location>
</feature>
<evidence type="ECO:0000313" key="4">
    <source>
        <dbReference type="EMBL" id="TCC06241.1"/>
    </source>
</evidence>
<dbReference type="OrthoDB" id="9815868at2"/>
<dbReference type="Proteomes" id="UP000292346">
    <property type="component" value="Unassembled WGS sequence"/>
</dbReference>
<keyword evidence="2" id="KW-0812">Transmembrane</keyword>
<dbReference type="NCBIfam" id="TIGR02601">
    <property type="entry name" value="autotrns_rpt"/>
    <property type="match status" value="1"/>
</dbReference>
<evidence type="ECO:0000256" key="2">
    <source>
        <dbReference type="SAM" id="Phobius"/>
    </source>
</evidence>
<keyword evidence="1 3" id="KW-0732">Signal</keyword>
<protein>
    <submittedName>
        <fullName evidence="4">Autotransporter</fullName>
    </submittedName>
</protein>
<keyword evidence="2" id="KW-0472">Membrane</keyword>
<organism evidence="4 5">
    <name type="scientific">Kribbella soli</name>
    <dbReference type="NCBI Taxonomy" id="1124743"/>
    <lineage>
        <taxon>Bacteria</taxon>
        <taxon>Bacillati</taxon>
        <taxon>Actinomycetota</taxon>
        <taxon>Actinomycetes</taxon>
        <taxon>Propionibacteriales</taxon>
        <taxon>Kribbellaceae</taxon>
        <taxon>Kribbella</taxon>
    </lineage>
</organism>
<accession>A0A4R0H776</accession>
<dbReference type="InterPro" id="IPR011050">
    <property type="entry name" value="Pectin_lyase_fold/virulence"/>
</dbReference>
<keyword evidence="5" id="KW-1185">Reference proteome</keyword>
<dbReference type="AlphaFoldDB" id="A0A4R0H776"/>
<evidence type="ECO:0000256" key="1">
    <source>
        <dbReference type="ARBA" id="ARBA00022729"/>
    </source>
</evidence>
<dbReference type="Gene3D" id="2.160.20.20">
    <property type="match status" value="1"/>
</dbReference>